<keyword evidence="2" id="KW-0255">Endonuclease</keyword>
<feature type="domain" description="Nuclease associated modular" evidence="4">
    <location>
        <begin position="16"/>
        <end position="32"/>
    </location>
</feature>
<evidence type="ECO:0000313" key="5">
    <source>
        <dbReference type="EMBL" id="QBM09682.1"/>
    </source>
</evidence>
<reference evidence="5" key="1">
    <citation type="submission" date="2019-02" db="EMBL/GenBank/DDBJ databases">
        <authorList>
            <person name="Fang M.L."/>
            <person name="Zhang Y."/>
        </authorList>
    </citation>
    <scope>NUCLEOTIDE SEQUENCE</scope>
    <source>
        <strain evidence="5">YMF1.01838</strain>
    </source>
</reference>
<dbReference type="SUPFAM" id="SSF64496">
    <property type="entry name" value="DNA-binding domain of intron-encoded endonucleases"/>
    <property type="match status" value="1"/>
</dbReference>
<dbReference type="Pfam" id="PF07460">
    <property type="entry name" value="NUMOD3"/>
    <property type="match status" value="1"/>
</dbReference>
<dbReference type="AlphaFoldDB" id="A0A482DRJ5"/>
<keyword evidence="1" id="KW-0540">Nuclease</keyword>
<gene>
    <name evidence="5" type="primary">orf137</name>
</gene>
<name>A0A482DRJ5_9PEZI</name>
<keyword evidence="5" id="KW-0496">Mitochondrion</keyword>
<keyword evidence="3" id="KW-0378">Hydrolase</keyword>
<feature type="domain" description="Nuclease associated modular" evidence="4">
    <location>
        <begin position="63"/>
        <end position="79"/>
    </location>
</feature>
<geneLocation type="mitochondrion" evidence="5"/>
<dbReference type="InterPro" id="IPR003611">
    <property type="entry name" value="NUMOD3"/>
</dbReference>
<dbReference type="EMBL" id="MK550697">
    <property type="protein sequence ID" value="QBM09682.1"/>
    <property type="molecule type" value="Genomic_DNA"/>
</dbReference>
<organism evidence="5">
    <name type="scientific">Dactylella sp</name>
    <dbReference type="NCBI Taxonomy" id="1814903"/>
    <lineage>
        <taxon>Eukaryota</taxon>
        <taxon>Fungi</taxon>
        <taxon>Dikarya</taxon>
        <taxon>Ascomycota</taxon>
        <taxon>Pezizomycotina</taxon>
        <taxon>Orbiliomycetes</taxon>
        <taxon>Orbiliales</taxon>
        <taxon>Orbiliaceae</taxon>
        <taxon>Dactylella</taxon>
    </lineage>
</organism>
<dbReference type="GO" id="GO:0016787">
    <property type="term" value="F:hydrolase activity"/>
    <property type="evidence" value="ECO:0007669"/>
    <property type="project" value="UniProtKB-KW"/>
</dbReference>
<proteinExistence type="predicted"/>
<accession>A0A482DRJ5</accession>
<evidence type="ECO:0000256" key="3">
    <source>
        <dbReference type="ARBA" id="ARBA00022801"/>
    </source>
</evidence>
<feature type="domain" description="Nuclease associated modular" evidence="4">
    <location>
        <begin position="34"/>
        <end position="45"/>
    </location>
</feature>
<dbReference type="SMART" id="SM00496">
    <property type="entry name" value="IENR2"/>
    <property type="match status" value="4"/>
</dbReference>
<dbReference type="NCBIfam" id="TIGR01453">
    <property type="entry name" value="grpIintron_endo"/>
    <property type="match status" value="1"/>
</dbReference>
<evidence type="ECO:0000259" key="4">
    <source>
        <dbReference type="SMART" id="SM00496"/>
    </source>
</evidence>
<dbReference type="SMART" id="SM00497">
    <property type="entry name" value="IENR1"/>
    <property type="match status" value="1"/>
</dbReference>
<evidence type="ECO:0000256" key="1">
    <source>
        <dbReference type="ARBA" id="ARBA00022722"/>
    </source>
</evidence>
<dbReference type="GO" id="GO:0003677">
    <property type="term" value="F:DNA binding"/>
    <property type="evidence" value="ECO:0007669"/>
    <property type="project" value="InterPro"/>
</dbReference>
<feature type="domain" description="Nuclease associated modular" evidence="4">
    <location>
        <begin position="46"/>
        <end position="62"/>
    </location>
</feature>
<dbReference type="InterPro" id="IPR003647">
    <property type="entry name" value="Intron_nuc_1_rpt"/>
</dbReference>
<evidence type="ECO:0000256" key="2">
    <source>
        <dbReference type="ARBA" id="ARBA00022759"/>
    </source>
</evidence>
<dbReference type="InterPro" id="IPR006350">
    <property type="entry name" value="Intron_endoG1"/>
</dbReference>
<sequence>MLNPEYNILKWAGSSLGYTHNEKSIVKMRDRKCTEETRSKISIARLGKSLSEETRLKMALAKKGKIHKDETIIKFKIAAASRAQKISVFDVVNNKKIEYDSIATAAKSLEIKPAIILNYINRNQIKPYKKRYIFSKV</sequence>
<dbReference type="GO" id="GO:0004519">
    <property type="term" value="F:endonuclease activity"/>
    <property type="evidence" value="ECO:0007669"/>
    <property type="project" value="UniProtKB-KW"/>
</dbReference>
<protein>
    <recommendedName>
        <fullName evidence="4">Nuclease associated modular domain-containing protein</fullName>
    </recommendedName>
</protein>